<dbReference type="AlphaFoldDB" id="A0A813I624"/>
<proteinExistence type="predicted"/>
<sequence>EALGEQPNTNDQGTHGEKAPAASFSSSSGSKGAVQAASVAVSQALIVEVSDLFDDMGGPGAQTDCSAVSPATLLVSPAAPEQTSSQSAASQQVMTRQNPLL</sequence>
<evidence type="ECO:0000313" key="3">
    <source>
        <dbReference type="Proteomes" id="UP000626109"/>
    </source>
</evidence>
<feature type="non-terminal residue" evidence="2">
    <location>
        <position position="101"/>
    </location>
</feature>
<reference evidence="2" key="1">
    <citation type="submission" date="2021-02" db="EMBL/GenBank/DDBJ databases">
        <authorList>
            <person name="Dougan E. K."/>
            <person name="Rhodes N."/>
            <person name="Thang M."/>
            <person name="Chan C."/>
        </authorList>
    </citation>
    <scope>NUCLEOTIDE SEQUENCE</scope>
</reference>
<feature type="compositionally biased region" description="Low complexity" evidence="1">
    <location>
        <begin position="19"/>
        <end position="29"/>
    </location>
</feature>
<protein>
    <submittedName>
        <fullName evidence="2">Uncharacterized protein</fullName>
    </submittedName>
</protein>
<organism evidence="2 3">
    <name type="scientific">Polarella glacialis</name>
    <name type="common">Dinoflagellate</name>
    <dbReference type="NCBI Taxonomy" id="89957"/>
    <lineage>
        <taxon>Eukaryota</taxon>
        <taxon>Sar</taxon>
        <taxon>Alveolata</taxon>
        <taxon>Dinophyceae</taxon>
        <taxon>Suessiales</taxon>
        <taxon>Suessiaceae</taxon>
        <taxon>Polarella</taxon>
    </lineage>
</organism>
<evidence type="ECO:0000313" key="2">
    <source>
        <dbReference type="EMBL" id="CAE8645866.1"/>
    </source>
</evidence>
<dbReference type="EMBL" id="CAJNNW010003912">
    <property type="protein sequence ID" value="CAE8645866.1"/>
    <property type="molecule type" value="Genomic_DNA"/>
</dbReference>
<dbReference type="Proteomes" id="UP000626109">
    <property type="component" value="Unassembled WGS sequence"/>
</dbReference>
<feature type="region of interest" description="Disordered" evidence="1">
    <location>
        <begin position="1"/>
        <end position="29"/>
    </location>
</feature>
<feature type="compositionally biased region" description="Polar residues" evidence="1">
    <location>
        <begin position="1"/>
        <end position="13"/>
    </location>
</feature>
<accession>A0A813I624</accession>
<feature type="non-terminal residue" evidence="2">
    <location>
        <position position="1"/>
    </location>
</feature>
<gene>
    <name evidence="2" type="ORF">PGLA2088_LOCUS4289</name>
</gene>
<feature type="compositionally biased region" description="Low complexity" evidence="1">
    <location>
        <begin position="76"/>
        <end position="92"/>
    </location>
</feature>
<comment type="caution">
    <text evidence="2">The sequence shown here is derived from an EMBL/GenBank/DDBJ whole genome shotgun (WGS) entry which is preliminary data.</text>
</comment>
<name>A0A813I624_POLGL</name>
<feature type="region of interest" description="Disordered" evidence="1">
    <location>
        <begin position="76"/>
        <end position="101"/>
    </location>
</feature>
<evidence type="ECO:0000256" key="1">
    <source>
        <dbReference type="SAM" id="MobiDB-lite"/>
    </source>
</evidence>